<dbReference type="SUPFAM" id="SSF64376">
    <property type="entry name" value="YlxR-like"/>
    <property type="match status" value="1"/>
</dbReference>
<proteinExistence type="predicted"/>
<evidence type="ECO:0000256" key="1">
    <source>
        <dbReference type="SAM" id="MobiDB-lite"/>
    </source>
</evidence>
<gene>
    <name evidence="3" type="ORF">ACFFVD_10280</name>
</gene>
<feature type="region of interest" description="Disordered" evidence="1">
    <location>
        <begin position="1"/>
        <end position="21"/>
    </location>
</feature>
<feature type="region of interest" description="Disordered" evidence="1">
    <location>
        <begin position="99"/>
        <end position="132"/>
    </location>
</feature>
<evidence type="ECO:0000313" key="3">
    <source>
        <dbReference type="EMBL" id="MFB9260191.1"/>
    </source>
</evidence>
<protein>
    <submittedName>
        <fullName evidence="3">YlxR family protein</fullName>
    </submittedName>
</protein>
<feature type="compositionally biased region" description="Basic and acidic residues" evidence="1">
    <location>
        <begin position="116"/>
        <end position="132"/>
    </location>
</feature>
<name>A0ABV5JR19_9ACTN</name>
<reference evidence="3 4" key="1">
    <citation type="submission" date="2024-09" db="EMBL/GenBank/DDBJ databases">
        <authorList>
            <person name="Sun Q."/>
            <person name="Mori K."/>
        </authorList>
    </citation>
    <scope>NUCLEOTIDE SEQUENCE [LARGE SCALE GENOMIC DNA]</scope>
    <source>
        <strain evidence="3 4">CCM 7659</strain>
    </source>
</reference>
<dbReference type="InterPro" id="IPR007393">
    <property type="entry name" value="YlxR_dom"/>
</dbReference>
<dbReference type="RefSeq" id="WP_182630987.1">
    <property type="nucleotide sequence ID" value="NZ_JAALDM010000022.1"/>
</dbReference>
<dbReference type="Proteomes" id="UP001589700">
    <property type="component" value="Unassembled WGS sequence"/>
</dbReference>
<dbReference type="Pfam" id="PF04296">
    <property type="entry name" value="YlxR"/>
    <property type="match status" value="1"/>
</dbReference>
<sequence>MRGRKDRQPSPTEVAGPVRTCVGCRGRDSDSRLLRIVHDPQSAALSPDPRRSASGRGAWVHRDERCIKTALDRKAFIRALRVSGNVSLDAISELFEAVRREQDTTRRPNGPVGGAQEKERTRHDEHTVKLQR</sequence>
<feature type="region of interest" description="Disordered" evidence="1">
    <location>
        <begin position="39"/>
        <end position="59"/>
    </location>
</feature>
<keyword evidence="4" id="KW-1185">Reference proteome</keyword>
<evidence type="ECO:0000313" key="4">
    <source>
        <dbReference type="Proteomes" id="UP001589700"/>
    </source>
</evidence>
<comment type="caution">
    <text evidence="3">The sequence shown here is derived from an EMBL/GenBank/DDBJ whole genome shotgun (WGS) entry which is preliminary data.</text>
</comment>
<dbReference type="EMBL" id="JBHMDY010000004">
    <property type="protein sequence ID" value="MFB9260191.1"/>
    <property type="molecule type" value="Genomic_DNA"/>
</dbReference>
<dbReference type="PANTHER" id="PTHR34215">
    <property type="entry name" value="BLL0784 PROTEIN"/>
    <property type="match status" value="1"/>
</dbReference>
<accession>A0ABV5JR19</accession>
<organism evidence="3 4">
    <name type="scientific">Dietzia aerolata</name>
    <dbReference type="NCBI Taxonomy" id="595984"/>
    <lineage>
        <taxon>Bacteria</taxon>
        <taxon>Bacillati</taxon>
        <taxon>Actinomycetota</taxon>
        <taxon>Actinomycetes</taxon>
        <taxon>Mycobacteriales</taxon>
        <taxon>Dietziaceae</taxon>
        <taxon>Dietzia</taxon>
    </lineage>
</organism>
<evidence type="ECO:0000259" key="2">
    <source>
        <dbReference type="Pfam" id="PF04296"/>
    </source>
</evidence>
<dbReference type="InterPro" id="IPR037465">
    <property type="entry name" value="YlxR"/>
</dbReference>
<dbReference type="InterPro" id="IPR035931">
    <property type="entry name" value="YlxR-like_sf"/>
</dbReference>
<feature type="domain" description="YlxR" evidence="2">
    <location>
        <begin position="19"/>
        <end position="85"/>
    </location>
</feature>
<dbReference type="PANTHER" id="PTHR34215:SF1">
    <property type="entry name" value="YLXR DOMAIN-CONTAINING PROTEIN"/>
    <property type="match status" value="1"/>
</dbReference>
<dbReference type="Gene3D" id="3.30.1230.10">
    <property type="entry name" value="YlxR-like"/>
    <property type="match status" value="1"/>
</dbReference>